<evidence type="ECO:0000256" key="1">
    <source>
        <dbReference type="SAM" id="MobiDB-lite"/>
    </source>
</evidence>
<dbReference type="Proteomes" id="UP001159363">
    <property type="component" value="Chromosome 2"/>
</dbReference>
<gene>
    <name evidence="2" type="ORF">PR048_006918</name>
</gene>
<accession>A0ABQ9ICA3</accession>
<keyword evidence="3" id="KW-1185">Reference proteome</keyword>
<name>A0ABQ9ICA3_9NEOP</name>
<proteinExistence type="predicted"/>
<reference evidence="2 3" key="1">
    <citation type="submission" date="2023-02" db="EMBL/GenBank/DDBJ databases">
        <title>LHISI_Scaffold_Assembly.</title>
        <authorList>
            <person name="Stuart O.P."/>
            <person name="Cleave R."/>
            <person name="Magrath M.J.L."/>
            <person name="Mikheyev A.S."/>
        </authorList>
    </citation>
    <scope>NUCLEOTIDE SEQUENCE [LARGE SCALE GENOMIC DNA]</scope>
    <source>
        <strain evidence="2">Daus_M_001</strain>
        <tissue evidence="2">Leg muscle</tissue>
    </source>
</reference>
<evidence type="ECO:0000313" key="2">
    <source>
        <dbReference type="EMBL" id="KAJ8894303.1"/>
    </source>
</evidence>
<comment type="caution">
    <text evidence="2">The sequence shown here is derived from an EMBL/GenBank/DDBJ whole genome shotgun (WGS) entry which is preliminary data.</text>
</comment>
<dbReference type="EMBL" id="JARBHB010000002">
    <property type="protein sequence ID" value="KAJ8894303.1"/>
    <property type="molecule type" value="Genomic_DNA"/>
</dbReference>
<protein>
    <submittedName>
        <fullName evidence="2">Uncharacterized protein</fullName>
    </submittedName>
</protein>
<sequence>MVTPLPFHLMRPSTNFRPPPHLPSGISTHTRGSKARERSQSCDSLESTQASCTLLAGQGNQERFMWSLWVDAMEGTSGKAMEGTSHMCNCAVEELTTSSFSGKSFEQKRNLILHGRSTSDMCIATKQNQVECSAKYILNQIFTSPTNGFQDVNKC</sequence>
<organism evidence="2 3">
    <name type="scientific">Dryococelus australis</name>
    <dbReference type="NCBI Taxonomy" id="614101"/>
    <lineage>
        <taxon>Eukaryota</taxon>
        <taxon>Metazoa</taxon>
        <taxon>Ecdysozoa</taxon>
        <taxon>Arthropoda</taxon>
        <taxon>Hexapoda</taxon>
        <taxon>Insecta</taxon>
        <taxon>Pterygota</taxon>
        <taxon>Neoptera</taxon>
        <taxon>Polyneoptera</taxon>
        <taxon>Phasmatodea</taxon>
        <taxon>Verophasmatodea</taxon>
        <taxon>Anareolatae</taxon>
        <taxon>Phasmatidae</taxon>
        <taxon>Eurycanthinae</taxon>
        <taxon>Dryococelus</taxon>
    </lineage>
</organism>
<feature type="region of interest" description="Disordered" evidence="1">
    <location>
        <begin position="1"/>
        <end position="37"/>
    </location>
</feature>
<evidence type="ECO:0000313" key="3">
    <source>
        <dbReference type="Proteomes" id="UP001159363"/>
    </source>
</evidence>